<evidence type="ECO:0000259" key="1">
    <source>
        <dbReference type="PROSITE" id="PS51464"/>
    </source>
</evidence>
<accession>A0A1B9JJQ2</accession>
<dbReference type="GO" id="GO:0004360">
    <property type="term" value="F:glutamine-fructose-6-phosphate transaminase (isomerizing) activity"/>
    <property type="evidence" value="ECO:0007669"/>
    <property type="project" value="TreeGrafter"/>
</dbReference>
<gene>
    <name evidence="2" type="ORF">FPQ15_10845</name>
</gene>
<dbReference type="Pfam" id="PF01380">
    <property type="entry name" value="SIS"/>
    <property type="match status" value="1"/>
</dbReference>
<evidence type="ECO:0000313" key="2">
    <source>
        <dbReference type="EMBL" id="TSJ97867.1"/>
    </source>
</evidence>
<dbReference type="AlphaFoldDB" id="A0A1B9JJQ2"/>
<dbReference type="CDD" id="cd05710">
    <property type="entry name" value="SIS_1"/>
    <property type="match status" value="1"/>
</dbReference>
<name>A0A1B9JJQ2_9GAMM</name>
<dbReference type="PANTHER" id="PTHR10937">
    <property type="entry name" value="GLUCOSAMINE--FRUCTOSE-6-PHOSPHATE AMINOTRANSFERASE, ISOMERIZING"/>
    <property type="match status" value="1"/>
</dbReference>
<dbReference type="GO" id="GO:0006487">
    <property type="term" value="P:protein N-linked glycosylation"/>
    <property type="evidence" value="ECO:0007669"/>
    <property type="project" value="TreeGrafter"/>
</dbReference>
<feature type="domain" description="SIS" evidence="1">
    <location>
        <begin position="26"/>
        <end position="157"/>
    </location>
</feature>
<dbReference type="InterPro" id="IPR024713">
    <property type="entry name" value="Fructosamine_deglycase_FrlB"/>
</dbReference>
<reference evidence="2 3" key="1">
    <citation type="submission" date="2019-07" db="EMBL/GenBank/DDBJ databases">
        <title>Gilliamella genomes.</title>
        <authorList>
            <person name="Zheng H."/>
        </authorList>
    </citation>
    <scope>NUCLEOTIDE SEQUENCE [LARGE SCALE GENOMIC DNA]</scope>
    <source>
        <strain evidence="2 3">W8127</strain>
    </source>
</reference>
<dbReference type="Gene3D" id="3.40.50.10490">
    <property type="entry name" value="Glucose-6-phosphate isomerase like protein, domain 1"/>
    <property type="match status" value="2"/>
</dbReference>
<dbReference type="EMBL" id="VMHM01000014">
    <property type="protein sequence ID" value="TSJ97867.1"/>
    <property type="molecule type" value="Genomic_DNA"/>
</dbReference>
<organism evidence="2 3">
    <name type="scientific">Gilliamella apicola</name>
    <dbReference type="NCBI Taxonomy" id="1196095"/>
    <lineage>
        <taxon>Bacteria</taxon>
        <taxon>Pseudomonadati</taxon>
        <taxon>Pseudomonadota</taxon>
        <taxon>Gammaproteobacteria</taxon>
        <taxon>Orbales</taxon>
        <taxon>Orbaceae</taxon>
        <taxon>Gilliamella</taxon>
    </lineage>
</organism>
<dbReference type="PANTHER" id="PTHR10937:SF14">
    <property type="entry name" value="FRUCTOSELYSINE 6-PHOSPHATE DEGLYCASE"/>
    <property type="match status" value="1"/>
</dbReference>
<dbReference type="GO" id="GO:0097367">
    <property type="term" value="F:carbohydrate derivative binding"/>
    <property type="evidence" value="ECO:0007669"/>
    <property type="project" value="InterPro"/>
</dbReference>
<comment type="caution">
    <text evidence="2">The sequence shown here is derived from an EMBL/GenBank/DDBJ whole genome shotgun (WGS) entry which is preliminary data.</text>
</comment>
<evidence type="ECO:0000313" key="3">
    <source>
        <dbReference type="Proteomes" id="UP000319483"/>
    </source>
</evidence>
<dbReference type="GO" id="GO:0006047">
    <property type="term" value="P:UDP-N-acetylglucosamine metabolic process"/>
    <property type="evidence" value="ECO:0007669"/>
    <property type="project" value="TreeGrafter"/>
</dbReference>
<dbReference type="PROSITE" id="PS51464">
    <property type="entry name" value="SIS"/>
    <property type="match status" value="1"/>
</dbReference>
<dbReference type="InterPro" id="IPR035488">
    <property type="entry name" value="FrlB_SIS"/>
</dbReference>
<dbReference type="PIRSF" id="PIRSF009290">
    <property type="entry name" value="FrlB"/>
    <property type="match status" value="1"/>
</dbReference>
<dbReference type="SUPFAM" id="SSF53697">
    <property type="entry name" value="SIS domain"/>
    <property type="match status" value="1"/>
</dbReference>
<sequence>MRKYDEKKELDSMNGALALRPQINEFIDKIHERGYSNVCWLGIGGTYASSMQAVVHMKEKTAIETFVQHAAEYLVTGNKRITKDTLIIISSVTGTTQEVVAAIDKIKKEVGSTVFAFMDKADTPLGNMSDHVVVYPMNEQLKFFMTADRLMFLAGEFPDYDEFYQEMDQHFAKNIVAVAKKADKFGQEVAEKHHNDSMHYFVGAGNQWGATYSHAMCYWEEQHWLRSKSIESAEFFHGTLEVIDRDTAVTVYVGEDTQRPLSERVAKFLPQICGNYTIIDTKDYELPGISEKYRGNLSPFVFRAINNRIDAYVEHLNRHPMSIRRYYRCLDY</sequence>
<dbReference type="InterPro" id="IPR001347">
    <property type="entry name" value="SIS_dom"/>
</dbReference>
<dbReference type="RefSeq" id="WP_065738079.1">
    <property type="nucleotide sequence ID" value="NZ_CAMLAP010000044.1"/>
</dbReference>
<dbReference type="GO" id="GO:0006002">
    <property type="term" value="P:fructose 6-phosphate metabolic process"/>
    <property type="evidence" value="ECO:0007669"/>
    <property type="project" value="TreeGrafter"/>
</dbReference>
<dbReference type="OrthoDB" id="9782098at2"/>
<dbReference type="InterPro" id="IPR046348">
    <property type="entry name" value="SIS_dom_sf"/>
</dbReference>
<dbReference type="Proteomes" id="UP000319483">
    <property type="component" value="Unassembled WGS sequence"/>
</dbReference>
<protein>
    <submittedName>
        <fullName evidence="2">SIS domain-containing protein</fullName>
    </submittedName>
</protein>
<proteinExistence type="predicted"/>